<dbReference type="Proteomes" id="UP000257002">
    <property type="component" value="Unassembled WGS sequence"/>
</dbReference>
<comment type="caution">
    <text evidence="1">The sequence shown here is derived from an EMBL/GenBank/DDBJ whole genome shotgun (WGS) entry which is preliminary data.</text>
</comment>
<dbReference type="GO" id="GO:0030089">
    <property type="term" value="C:phycobilisome"/>
    <property type="evidence" value="ECO:0007669"/>
    <property type="project" value="InterPro"/>
</dbReference>
<reference evidence="1 2" key="1">
    <citation type="submission" date="2017-10" db="EMBL/GenBank/DDBJ databases">
        <title>A large-scale comparative metagenomic study reveals the eutrophication-driven functional interactions in six Microcystis-epibionts communities.</title>
        <authorList>
            <person name="Li Q."/>
            <person name="Lin F."/>
        </authorList>
    </citation>
    <scope>NUCLEOTIDE SEQUENCE [LARGE SCALE GENOMIC DNA]</scope>
    <source>
        <strain evidence="1">TW10</strain>
    </source>
</reference>
<dbReference type="GO" id="GO:0031404">
    <property type="term" value="F:chloride ion binding"/>
    <property type="evidence" value="ECO:0007669"/>
    <property type="project" value="InterPro"/>
</dbReference>
<sequence length="32" mass="3429">MTGSYGILSLNTKLGFWHQLAEMIKGSLGFAG</sequence>
<gene>
    <name evidence="1" type="ORF">DWQ51_16855</name>
</gene>
<dbReference type="InterPro" id="IPR036917">
    <property type="entry name" value="Orange_carotenoid-bd_N_sf"/>
</dbReference>
<dbReference type="GO" id="GO:0016037">
    <property type="term" value="P:light absorption"/>
    <property type="evidence" value="ECO:0007669"/>
    <property type="project" value="InterPro"/>
</dbReference>
<evidence type="ECO:0000313" key="1">
    <source>
        <dbReference type="EMBL" id="REJ49884.1"/>
    </source>
</evidence>
<accession>A0A3E0LR13</accession>
<organism evidence="1 2">
    <name type="scientific">Microcystis wesenbergii TW10</name>
    <dbReference type="NCBI Taxonomy" id="2060474"/>
    <lineage>
        <taxon>Bacteria</taxon>
        <taxon>Bacillati</taxon>
        <taxon>Cyanobacteriota</taxon>
        <taxon>Cyanophyceae</taxon>
        <taxon>Oscillatoriophycideae</taxon>
        <taxon>Chroococcales</taxon>
        <taxon>Microcystaceae</taxon>
        <taxon>Microcystis</taxon>
    </lineage>
</organism>
<name>A0A3E0LR13_9CHRO</name>
<dbReference type="SUPFAM" id="SSF81930">
    <property type="entry name" value="Orange carotenoid protein, N-terminal domain"/>
    <property type="match status" value="1"/>
</dbReference>
<proteinExistence type="predicted"/>
<evidence type="ECO:0000313" key="2">
    <source>
        <dbReference type="Proteomes" id="UP000257002"/>
    </source>
</evidence>
<dbReference type="EMBL" id="QQWD01000020">
    <property type="protein sequence ID" value="REJ49884.1"/>
    <property type="molecule type" value="Genomic_DNA"/>
</dbReference>
<protein>
    <submittedName>
        <fullName evidence="1">Uncharacterized protein</fullName>
    </submittedName>
</protein>
<dbReference type="AlphaFoldDB" id="A0A3E0LR13"/>